<comment type="subcellular location">
    <subcellularLocation>
        <location evidence="2">Cell membrane</location>
        <topology evidence="2">Multi-pass membrane protein</topology>
    </subcellularLocation>
</comment>
<evidence type="ECO:0000313" key="18">
    <source>
        <dbReference type="Proteomes" id="UP001255856"/>
    </source>
</evidence>
<keyword evidence="4" id="KW-0597">Phosphoprotein</keyword>
<evidence type="ECO:0000256" key="3">
    <source>
        <dbReference type="ARBA" id="ARBA00022475"/>
    </source>
</evidence>
<dbReference type="GO" id="GO:0016298">
    <property type="term" value="F:lipase activity"/>
    <property type="evidence" value="ECO:0007669"/>
    <property type="project" value="TreeGrafter"/>
</dbReference>
<comment type="caution">
    <text evidence="17">The sequence shown here is derived from an EMBL/GenBank/DDBJ whole genome shotgun (WGS) entry which is preliminary data.</text>
</comment>
<evidence type="ECO:0000256" key="9">
    <source>
        <dbReference type="ARBA" id="ARBA00022963"/>
    </source>
</evidence>
<keyword evidence="9" id="KW-0442">Lipid degradation</keyword>
<evidence type="ECO:0000256" key="2">
    <source>
        <dbReference type="ARBA" id="ARBA00004651"/>
    </source>
</evidence>
<feature type="compositionally biased region" description="Acidic residues" evidence="15">
    <location>
        <begin position="411"/>
        <end position="422"/>
    </location>
</feature>
<evidence type="ECO:0000256" key="1">
    <source>
        <dbReference type="ARBA" id="ARBA00001913"/>
    </source>
</evidence>
<evidence type="ECO:0000256" key="7">
    <source>
        <dbReference type="ARBA" id="ARBA00022801"/>
    </source>
</evidence>
<evidence type="ECO:0000256" key="6">
    <source>
        <dbReference type="ARBA" id="ARBA00022723"/>
    </source>
</evidence>
<dbReference type="GO" id="GO:0016042">
    <property type="term" value="P:lipid catabolic process"/>
    <property type="evidence" value="ECO:0007669"/>
    <property type="project" value="UniProtKB-KW"/>
</dbReference>
<dbReference type="PANTHER" id="PTHR45792">
    <property type="entry name" value="DIACYLGLYCEROL LIPASE HOMOLOG-RELATED"/>
    <property type="match status" value="1"/>
</dbReference>
<keyword evidence="3" id="KW-1003">Cell membrane</keyword>
<evidence type="ECO:0000256" key="12">
    <source>
        <dbReference type="ARBA" id="ARBA00023136"/>
    </source>
</evidence>
<feature type="domain" description="Fungal lipase-type" evidence="16">
    <location>
        <begin position="244"/>
        <end position="369"/>
    </location>
</feature>
<dbReference type="AlphaFoldDB" id="A0AAD9MMP7"/>
<dbReference type="GO" id="GO:0046872">
    <property type="term" value="F:metal ion binding"/>
    <property type="evidence" value="ECO:0007669"/>
    <property type="project" value="UniProtKB-KW"/>
</dbReference>
<keyword evidence="7" id="KW-0378">Hydrolase</keyword>
<evidence type="ECO:0000256" key="11">
    <source>
        <dbReference type="ARBA" id="ARBA00023098"/>
    </source>
</evidence>
<evidence type="ECO:0000256" key="8">
    <source>
        <dbReference type="ARBA" id="ARBA00022837"/>
    </source>
</evidence>
<dbReference type="EC" id="3.1.1.116" evidence="14"/>
<evidence type="ECO:0000256" key="15">
    <source>
        <dbReference type="SAM" id="MobiDB-lite"/>
    </source>
</evidence>
<keyword evidence="10" id="KW-1133">Transmembrane helix</keyword>
<keyword evidence="11" id="KW-0443">Lipid metabolism</keyword>
<dbReference type="InterPro" id="IPR052214">
    <property type="entry name" value="DAG_Lipase-Related"/>
</dbReference>
<organism evidence="17 18">
    <name type="scientific">Prototheca wickerhamii</name>
    <dbReference type="NCBI Taxonomy" id="3111"/>
    <lineage>
        <taxon>Eukaryota</taxon>
        <taxon>Viridiplantae</taxon>
        <taxon>Chlorophyta</taxon>
        <taxon>core chlorophytes</taxon>
        <taxon>Trebouxiophyceae</taxon>
        <taxon>Chlorellales</taxon>
        <taxon>Chlorellaceae</taxon>
        <taxon>Prototheca</taxon>
    </lineage>
</organism>
<dbReference type="PANTHER" id="PTHR45792:SF8">
    <property type="entry name" value="DIACYLGLYCEROL LIPASE-ALPHA"/>
    <property type="match status" value="1"/>
</dbReference>
<keyword evidence="5" id="KW-0812">Transmembrane</keyword>
<evidence type="ECO:0000256" key="5">
    <source>
        <dbReference type="ARBA" id="ARBA00022692"/>
    </source>
</evidence>
<feature type="region of interest" description="Disordered" evidence="15">
    <location>
        <begin position="549"/>
        <end position="600"/>
    </location>
</feature>
<feature type="region of interest" description="Disordered" evidence="15">
    <location>
        <begin position="410"/>
        <end position="438"/>
    </location>
</feature>
<feature type="compositionally biased region" description="Basic and acidic residues" evidence="15">
    <location>
        <begin position="583"/>
        <end position="600"/>
    </location>
</feature>
<evidence type="ECO:0000256" key="13">
    <source>
        <dbReference type="ARBA" id="ARBA00024531"/>
    </source>
</evidence>
<evidence type="ECO:0000259" key="16">
    <source>
        <dbReference type="Pfam" id="PF01764"/>
    </source>
</evidence>
<dbReference type="GO" id="GO:0005886">
    <property type="term" value="C:plasma membrane"/>
    <property type="evidence" value="ECO:0007669"/>
    <property type="project" value="UniProtKB-SubCell"/>
</dbReference>
<comment type="catalytic activity">
    <reaction evidence="13">
        <text>a 1,2-diacyl-sn-glycerol + H2O = a 2-acylglycerol + a fatty acid + H(+)</text>
        <dbReference type="Rhea" id="RHEA:33275"/>
        <dbReference type="ChEBI" id="CHEBI:15377"/>
        <dbReference type="ChEBI" id="CHEBI:15378"/>
        <dbReference type="ChEBI" id="CHEBI:17389"/>
        <dbReference type="ChEBI" id="CHEBI:17815"/>
        <dbReference type="ChEBI" id="CHEBI:28868"/>
        <dbReference type="EC" id="3.1.1.116"/>
    </reaction>
    <physiologicalReaction direction="left-to-right" evidence="13">
        <dbReference type="Rhea" id="RHEA:33276"/>
    </physiologicalReaction>
</comment>
<evidence type="ECO:0000313" key="17">
    <source>
        <dbReference type="EMBL" id="KAK2079953.1"/>
    </source>
</evidence>
<evidence type="ECO:0000256" key="4">
    <source>
        <dbReference type="ARBA" id="ARBA00022553"/>
    </source>
</evidence>
<keyword evidence="8" id="KW-0106">Calcium</keyword>
<dbReference type="InterPro" id="IPR029058">
    <property type="entry name" value="AB_hydrolase_fold"/>
</dbReference>
<keyword evidence="12" id="KW-0472">Membrane</keyword>
<name>A0AAD9MMP7_PROWI</name>
<protein>
    <recommendedName>
        <fullName evidence="14">sn-1-specific diacylglycerol lipase</fullName>
        <ecNumber evidence="14">3.1.1.116</ecNumber>
    </recommendedName>
</protein>
<dbReference type="EMBL" id="JASFZW010000002">
    <property type="protein sequence ID" value="KAK2079953.1"/>
    <property type="molecule type" value="Genomic_DNA"/>
</dbReference>
<keyword evidence="18" id="KW-1185">Reference proteome</keyword>
<proteinExistence type="predicted"/>
<sequence length="600" mass="64592">MGSAARRVRRKARKGAILTAGMVTSLLARVSHAFVDGAAFALSSKGGTVVVGAELAVLGYRAGPARTFDVAWKALILCVVGRAVYVVYKSLQVKALSEQQSVWDWAPEEAGMETGAWSVLRQLAIEFGKMRDQSEDIADLLSDRRLQPQELASRLYYMYCHNTRVPVSSEIGDSEPVPEDIKRKLLDYRKFAIMPYDYLVEDGLAVALAKHDYTLLCSSCVPDMDSGSPAFFCALNDKTKEVLISVRGTASAEDVFMDVLATGAAFDDDDIMCHSGMCKAVRYLSSRFRSFLLAMDQAGYRITLVGHSLGAGVASLWAAFLKRKGTGADSLACYAYEVPPCMDLRLAHFCKDIVVSVVHGDDIVPRMCTESLASFLQDLADFDWQKAMEEEGLPKGLQLLQHLGMLLPWGAEDEDSSGESEEEGRASSGSKGEATRALSTAADDLQHVAAQMGDGGAGSDEVTEGQGMALEQSASGMYKPFVPGRVVFIGRDSDGRPLQRLLPDVTAPILRTIRLTPACILDHSIDSVSIAEALGEDPAKSEFAKMKGLDDEADGPLANQVEAATAKDGSGERSDLQTGDSVGSREEDGPPARRAKEGKS</sequence>
<dbReference type="Proteomes" id="UP001255856">
    <property type="component" value="Unassembled WGS sequence"/>
</dbReference>
<gene>
    <name evidence="17" type="ORF">QBZ16_002348</name>
</gene>
<evidence type="ECO:0000256" key="14">
    <source>
        <dbReference type="ARBA" id="ARBA00026104"/>
    </source>
</evidence>
<dbReference type="CDD" id="cd00519">
    <property type="entry name" value="Lipase_3"/>
    <property type="match status" value="1"/>
</dbReference>
<evidence type="ECO:0000256" key="10">
    <source>
        <dbReference type="ARBA" id="ARBA00022989"/>
    </source>
</evidence>
<reference evidence="17" key="1">
    <citation type="submission" date="2021-01" db="EMBL/GenBank/DDBJ databases">
        <authorList>
            <person name="Eckstrom K.M.E."/>
        </authorList>
    </citation>
    <scope>NUCLEOTIDE SEQUENCE</scope>
    <source>
        <strain evidence="17">UVCC 0001</strain>
    </source>
</reference>
<accession>A0AAD9MMP7</accession>
<dbReference type="Gene3D" id="3.40.50.1820">
    <property type="entry name" value="alpha/beta hydrolase"/>
    <property type="match status" value="1"/>
</dbReference>
<comment type="cofactor">
    <cofactor evidence="1">
        <name>Ca(2+)</name>
        <dbReference type="ChEBI" id="CHEBI:29108"/>
    </cofactor>
</comment>
<dbReference type="Pfam" id="PF01764">
    <property type="entry name" value="Lipase_3"/>
    <property type="match status" value="1"/>
</dbReference>
<dbReference type="InterPro" id="IPR002921">
    <property type="entry name" value="Fungal_lipase-type"/>
</dbReference>
<keyword evidence="6" id="KW-0479">Metal-binding</keyword>
<dbReference type="SUPFAM" id="SSF53474">
    <property type="entry name" value="alpha/beta-Hydrolases"/>
    <property type="match status" value="1"/>
</dbReference>